<dbReference type="Ensembl" id="ENSNVIT00000004132.1">
    <property type="protein sequence ID" value="ENSNVIP00000003529.1"/>
    <property type="gene ID" value="ENSNVIG00000002798.1"/>
</dbReference>
<dbReference type="AlphaFoldDB" id="A0A8C7AAC7"/>
<dbReference type="GO" id="GO:0003924">
    <property type="term" value="F:GTPase activity"/>
    <property type="evidence" value="ECO:0007669"/>
    <property type="project" value="InterPro"/>
</dbReference>
<reference evidence="3" key="1">
    <citation type="submission" date="2025-08" db="UniProtKB">
        <authorList>
            <consortium name="Ensembl"/>
        </authorList>
    </citation>
    <scope>IDENTIFICATION</scope>
</reference>
<dbReference type="InterPro" id="IPR001806">
    <property type="entry name" value="Small_GTPase"/>
</dbReference>
<evidence type="ECO:0000313" key="3">
    <source>
        <dbReference type="Ensembl" id="ENSNVIP00000003529.1"/>
    </source>
</evidence>
<dbReference type="InterPro" id="IPR003578">
    <property type="entry name" value="Small_GTPase_Rho"/>
</dbReference>
<keyword evidence="4" id="KW-1185">Reference proteome</keyword>
<dbReference type="PANTHER" id="PTHR24072">
    <property type="entry name" value="RHO FAMILY GTPASE"/>
    <property type="match status" value="1"/>
</dbReference>
<dbReference type="InterPro" id="IPR027417">
    <property type="entry name" value="P-loop_NTPase"/>
</dbReference>
<name>A0A8C7AAC7_NEOVI</name>
<keyword evidence="1" id="KW-0547">Nucleotide-binding</keyword>
<dbReference type="GO" id="GO:0005525">
    <property type="term" value="F:GTP binding"/>
    <property type="evidence" value="ECO:0007669"/>
    <property type="project" value="UniProtKB-KW"/>
</dbReference>
<dbReference type="SMART" id="SM00174">
    <property type="entry name" value="RHO"/>
    <property type="match status" value="1"/>
</dbReference>
<keyword evidence="2" id="KW-0342">GTP-binding</keyword>
<dbReference type="PROSITE" id="PS51419">
    <property type="entry name" value="RAB"/>
    <property type="match status" value="1"/>
</dbReference>
<accession>A0A8C7AAC7</accession>
<dbReference type="InterPro" id="IPR005225">
    <property type="entry name" value="Small_GTP-bd"/>
</dbReference>
<evidence type="ECO:0000313" key="4">
    <source>
        <dbReference type="Proteomes" id="UP000694425"/>
    </source>
</evidence>
<dbReference type="NCBIfam" id="TIGR00231">
    <property type="entry name" value="small_GTP"/>
    <property type="match status" value="1"/>
</dbReference>
<dbReference type="GO" id="GO:0007264">
    <property type="term" value="P:small GTPase-mediated signal transduction"/>
    <property type="evidence" value="ECO:0007669"/>
    <property type="project" value="InterPro"/>
</dbReference>
<dbReference type="Pfam" id="PF00071">
    <property type="entry name" value="Ras"/>
    <property type="match status" value="1"/>
</dbReference>
<evidence type="ECO:0000256" key="1">
    <source>
        <dbReference type="ARBA" id="ARBA00022741"/>
    </source>
</evidence>
<evidence type="ECO:0000256" key="2">
    <source>
        <dbReference type="ARBA" id="ARBA00023134"/>
    </source>
</evidence>
<dbReference type="PROSITE" id="PS51420">
    <property type="entry name" value="RHO"/>
    <property type="match status" value="1"/>
</dbReference>
<sequence>MTRCFSIITYITYISCPKPTLSYFSKELFIFFKDFIYLFDRERSQVGREAGRGRGGSRLPTIKCVVLGDGAVGKTRLLISYTTNRFPSEYQPTPSGSDAVTVMTGGRPDTLGLRNTAGQEDSDRLGPLSYPQTDGYPVCFSGVSPSSFENGRKSGLLSCLLGPKLTSTTEKLAKNKQKPVTAGAAEKSAGGLKAVEYVVCSALTQKSQKNVPDKAILAALGPLEPRKSRSRVLQGTALQSLSCTAGVGLALKAMFNQTQEERLKFVSAVMTDTLHLLTCTRGRQGPQV</sequence>
<organism evidence="3 4">
    <name type="scientific">Neovison vison</name>
    <name type="common">American mink</name>
    <name type="synonym">Mustela vison</name>
    <dbReference type="NCBI Taxonomy" id="452646"/>
    <lineage>
        <taxon>Eukaryota</taxon>
        <taxon>Metazoa</taxon>
        <taxon>Chordata</taxon>
        <taxon>Craniata</taxon>
        <taxon>Vertebrata</taxon>
        <taxon>Euteleostomi</taxon>
        <taxon>Mammalia</taxon>
        <taxon>Eutheria</taxon>
        <taxon>Laurasiatheria</taxon>
        <taxon>Carnivora</taxon>
        <taxon>Caniformia</taxon>
        <taxon>Musteloidea</taxon>
        <taxon>Mustelidae</taxon>
        <taxon>Mustelinae</taxon>
        <taxon>Neogale</taxon>
    </lineage>
</organism>
<dbReference type="GeneTree" id="ENSGT00940000163568"/>
<dbReference type="Gene3D" id="3.40.50.300">
    <property type="entry name" value="P-loop containing nucleotide triphosphate hydrolases"/>
    <property type="match status" value="1"/>
</dbReference>
<protein>
    <submittedName>
        <fullName evidence="3">Uncharacterized protein</fullName>
    </submittedName>
</protein>
<reference evidence="3" key="2">
    <citation type="submission" date="2025-09" db="UniProtKB">
        <authorList>
            <consortium name="Ensembl"/>
        </authorList>
    </citation>
    <scope>IDENTIFICATION</scope>
</reference>
<dbReference type="PRINTS" id="PR00449">
    <property type="entry name" value="RASTRNSFRMNG"/>
</dbReference>
<dbReference type="SMART" id="SM00173">
    <property type="entry name" value="RAS"/>
    <property type="match status" value="1"/>
</dbReference>
<proteinExistence type="predicted"/>
<dbReference type="Proteomes" id="UP000694425">
    <property type="component" value="Unplaced"/>
</dbReference>
<dbReference type="SUPFAM" id="SSF52540">
    <property type="entry name" value="P-loop containing nucleoside triphosphate hydrolases"/>
    <property type="match status" value="1"/>
</dbReference>